<evidence type="ECO:0000313" key="2">
    <source>
        <dbReference type="EMBL" id="WMY83660.1"/>
    </source>
</evidence>
<proteinExistence type="predicted"/>
<organism evidence="2 3">
    <name type="scientific">Pseudomonas shirazica</name>
    <dbReference type="NCBI Taxonomy" id="1940636"/>
    <lineage>
        <taxon>Bacteria</taxon>
        <taxon>Pseudomonadati</taxon>
        <taxon>Pseudomonadota</taxon>
        <taxon>Gammaproteobacteria</taxon>
        <taxon>Pseudomonadales</taxon>
        <taxon>Pseudomonadaceae</taxon>
        <taxon>Pseudomonas</taxon>
    </lineage>
</organism>
<keyword evidence="1" id="KW-0812">Transmembrane</keyword>
<keyword evidence="3" id="KW-1185">Reference proteome</keyword>
<evidence type="ECO:0000313" key="3">
    <source>
        <dbReference type="Proteomes" id="UP001258940"/>
    </source>
</evidence>
<reference evidence="2 3" key="1">
    <citation type="journal article" date="2023" name="J Bioinform Genom">
        <title>Complete genome sequence of the bacterium Pseudomonas shirazica hy376 from natural waters of algiers.</title>
        <authorList>
            <person name="Haffaressas Y."/>
            <person name="Seghouani N."/>
            <person name="Arzamasceva V.O."/>
            <person name="Tepeeva A.N."/>
            <person name="Vasilenko O.V."/>
        </authorList>
    </citation>
    <scope>NUCLEOTIDE SEQUENCE [LARGE SCALE GENOMIC DNA]</scope>
    <source>
        <strain evidence="2 3">HY376</strain>
    </source>
</reference>
<dbReference type="RefSeq" id="WP_309668823.1">
    <property type="nucleotide sequence ID" value="NZ_CP127845.1"/>
</dbReference>
<accession>A0ABY9SM95</accession>
<name>A0ABY9SM95_9PSED</name>
<protein>
    <submittedName>
        <fullName evidence="2">Uncharacterized protein</fullName>
    </submittedName>
</protein>
<keyword evidence="1" id="KW-0472">Membrane</keyword>
<feature type="transmembrane region" description="Helical" evidence="1">
    <location>
        <begin position="51"/>
        <end position="68"/>
    </location>
</feature>
<keyword evidence="1" id="KW-1133">Transmembrane helix</keyword>
<sequence>MGDTDTPDFNKARSYLIGFSTITMLLWYFGADLSTFKLLGNEVRLKENANDVWMVLGVINAYLWLRLYQRTPAGSLRFDLEMHELYERNLIATMKLLKKGEMRRHAQQMIKEAPRVGNATTKLIKFTPRGKMAYDTSSSIIPEEHPINKLEAIRKLSSESRNEINYSFYIYCKVNENDSHISGGQILTVTPRSPITMAVKLYTFAKGSLVSPWLFDHVAPLILGALSTGIAFSKWLQINYPFL</sequence>
<evidence type="ECO:0000256" key="1">
    <source>
        <dbReference type="SAM" id="Phobius"/>
    </source>
</evidence>
<dbReference type="Proteomes" id="UP001258940">
    <property type="component" value="Chromosome"/>
</dbReference>
<dbReference type="EMBL" id="CP127845">
    <property type="protein sequence ID" value="WMY83660.1"/>
    <property type="molecule type" value="Genomic_DNA"/>
</dbReference>
<gene>
    <name evidence="2" type="ORF">QR297_16985</name>
</gene>
<feature type="transmembrane region" description="Helical" evidence="1">
    <location>
        <begin position="12"/>
        <end position="31"/>
    </location>
</feature>